<comment type="caution">
    <text evidence="2">The sequence shown here is derived from an EMBL/GenBank/DDBJ whole genome shotgun (WGS) entry which is preliminary data.</text>
</comment>
<dbReference type="Proteomes" id="UP001194714">
    <property type="component" value="Unassembled WGS sequence"/>
</dbReference>
<evidence type="ECO:0000313" key="3">
    <source>
        <dbReference type="Proteomes" id="UP001194714"/>
    </source>
</evidence>
<proteinExistence type="inferred from homology"/>
<evidence type="ECO:0000313" key="2">
    <source>
        <dbReference type="EMBL" id="MBF5060241.1"/>
    </source>
</evidence>
<dbReference type="InterPro" id="IPR043129">
    <property type="entry name" value="ATPase_NBD"/>
</dbReference>
<dbReference type="PANTHER" id="PTHR18964:SF149">
    <property type="entry name" value="BIFUNCTIONAL UDP-N-ACETYLGLUCOSAMINE 2-EPIMERASE_N-ACETYLMANNOSAMINE KINASE"/>
    <property type="match status" value="1"/>
</dbReference>
<dbReference type="InterPro" id="IPR000600">
    <property type="entry name" value="ROK"/>
</dbReference>
<dbReference type="PANTHER" id="PTHR18964">
    <property type="entry name" value="ROK (REPRESSOR, ORF, KINASE) FAMILY"/>
    <property type="match status" value="1"/>
</dbReference>
<evidence type="ECO:0008006" key="4">
    <source>
        <dbReference type="Google" id="ProtNLM"/>
    </source>
</evidence>
<dbReference type="SUPFAM" id="SSF53067">
    <property type="entry name" value="Actin-like ATPase domain"/>
    <property type="match status" value="1"/>
</dbReference>
<dbReference type="RefSeq" id="WP_194848553.1">
    <property type="nucleotide sequence ID" value="NZ_JAAEJV010000101.1"/>
</dbReference>
<comment type="similarity">
    <text evidence="1">Belongs to the ROK (NagC/XylR) family.</text>
</comment>
<reference evidence="2 3" key="1">
    <citation type="submission" date="2020-01" db="EMBL/GenBank/DDBJ databases">
        <title>Draft genome sequence of Cand. Neptunochlamydia vexilliferae K9.</title>
        <authorList>
            <person name="Schulz F."/>
            <person name="Koestlbacher S."/>
            <person name="Wascher F."/>
            <person name="Pizzetti I."/>
            <person name="Horn M."/>
        </authorList>
    </citation>
    <scope>NUCLEOTIDE SEQUENCE [LARGE SCALE GENOMIC DNA]</scope>
    <source>
        <strain evidence="2 3">K9</strain>
    </source>
</reference>
<gene>
    <name evidence="2" type="ORF">NEPTK9_001774</name>
</gene>
<keyword evidence="3" id="KW-1185">Reference proteome</keyword>
<sequence length="129" mass="13987">MDLLGIDIGGTKVALCLGDAEGNIIADKRIATTSLGGPDQALPKLVEEVGHLLRDHNRELEEIRAIGLTVPGPVSTKTERMLTPPNLPEWVDVPIVHYLREKLGRPVFIIKISMRIPLPLGRGGSIAPF</sequence>
<evidence type="ECO:0000256" key="1">
    <source>
        <dbReference type="ARBA" id="ARBA00006479"/>
    </source>
</evidence>
<dbReference type="EMBL" id="JAAEJV010000101">
    <property type="protein sequence ID" value="MBF5060241.1"/>
    <property type="molecule type" value="Genomic_DNA"/>
</dbReference>
<name>A0ABS0B1I2_9BACT</name>
<dbReference type="Gene3D" id="3.30.420.40">
    <property type="match status" value="1"/>
</dbReference>
<protein>
    <recommendedName>
        <fullName evidence="4">ROK family protein</fullName>
    </recommendedName>
</protein>
<organism evidence="2 3">
    <name type="scientific">Candidatus Neptunichlamydia vexilliferae</name>
    <dbReference type="NCBI Taxonomy" id="1651774"/>
    <lineage>
        <taxon>Bacteria</taxon>
        <taxon>Pseudomonadati</taxon>
        <taxon>Chlamydiota</taxon>
        <taxon>Chlamydiia</taxon>
        <taxon>Parachlamydiales</taxon>
        <taxon>Simkaniaceae</taxon>
        <taxon>Candidatus Neptunichlamydia</taxon>
    </lineage>
</organism>
<accession>A0ABS0B1I2</accession>
<dbReference type="CDD" id="cd23763">
    <property type="entry name" value="ASKHA_ATPase_ROK"/>
    <property type="match status" value="1"/>
</dbReference>
<dbReference type="Pfam" id="PF00480">
    <property type="entry name" value="ROK"/>
    <property type="match status" value="1"/>
</dbReference>